<keyword evidence="2" id="KW-1185">Reference proteome</keyword>
<name>A0ACC0LQ98_RHOML</name>
<gene>
    <name evidence="1" type="ORF">RHMOL_Rhmol11G0069900</name>
</gene>
<dbReference type="Proteomes" id="UP001062846">
    <property type="component" value="Chromosome 11"/>
</dbReference>
<sequence length="125" mass="14335">MGNNQLLWYLTRIPTLPKEELQSETDSGEGSNGRAAWVLYQQLKQEVCTMMRRLHGTRDAIQVCDQILAQEPELPLMNYTSEQIAQYMASESAWDEEYFASESAMEHAMMHDTTNDSADARRSLK</sequence>
<comment type="caution">
    <text evidence="1">The sequence shown here is derived from an EMBL/GenBank/DDBJ whole genome shotgun (WGS) entry which is preliminary data.</text>
</comment>
<evidence type="ECO:0000313" key="2">
    <source>
        <dbReference type="Proteomes" id="UP001062846"/>
    </source>
</evidence>
<proteinExistence type="predicted"/>
<dbReference type="EMBL" id="CM046398">
    <property type="protein sequence ID" value="KAI8530567.1"/>
    <property type="molecule type" value="Genomic_DNA"/>
</dbReference>
<protein>
    <submittedName>
        <fullName evidence="1">Uncharacterized protein</fullName>
    </submittedName>
</protein>
<reference evidence="1" key="1">
    <citation type="submission" date="2022-02" db="EMBL/GenBank/DDBJ databases">
        <title>Plant Genome Project.</title>
        <authorList>
            <person name="Zhang R.-G."/>
        </authorList>
    </citation>
    <scope>NUCLEOTIDE SEQUENCE</scope>
    <source>
        <strain evidence="1">AT1</strain>
    </source>
</reference>
<accession>A0ACC0LQ98</accession>
<organism evidence="1 2">
    <name type="scientific">Rhododendron molle</name>
    <name type="common">Chinese azalea</name>
    <name type="synonym">Azalea mollis</name>
    <dbReference type="NCBI Taxonomy" id="49168"/>
    <lineage>
        <taxon>Eukaryota</taxon>
        <taxon>Viridiplantae</taxon>
        <taxon>Streptophyta</taxon>
        <taxon>Embryophyta</taxon>
        <taxon>Tracheophyta</taxon>
        <taxon>Spermatophyta</taxon>
        <taxon>Magnoliopsida</taxon>
        <taxon>eudicotyledons</taxon>
        <taxon>Gunneridae</taxon>
        <taxon>Pentapetalae</taxon>
        <taxon>asterids</taxon>
        <taxon>Ericales</taxon>
        <taxon>Ericaceae</taxon>
        <taxon>Ericoideae</taxon>
        <taxon>Rhodoreae</taxon>
        <taxon>Rhododendron</taxon>
    </lineage>
</organism>
<evidence type="ECO:0000313" key="1">
    <source>
        <dbReference type="EMBL" id="KAI8530567.1"/>
    </source>
</evidence>